<sequence>MLRRNFLKLSAGSAVAAAFASRATAQGAVKEIRIGYQKTGVLVIARQQASLEKHFTPLGIEVKWVEFSSGPPMMEAMNVGSVDYGSVGDSPPVFAQAAGAAIVYAAGQPITNGQGILVPKDSPIRAIADLKGKRIGFTKGSSAHNIVVQTLEKAGLTYADITPVYLTPPDAGPAFANGSIEAWAIWDPYFAIGETKQSGRILINSREVTKTNSFYIANRDFAKNHGAILQQIVDVTAAAGKWAEQHRGEVAKSLAAITGVPLDIQTVAAERANFVVGPVTDDIVTTQQGVADRFHKLGLIPKPVVIRDIVWRNPAA</sequence>
<feature type="signal peptide" evidence="7">
    <location>
        <begin position="1"/>
        <end position="25"/>
    </location>
</feature>
<dbReference type="InterPro" id="IPR010067">
    <property type="entry name" value="ABC_SsuA_sub-bd"/>
</dbReference>
<reference evidence="10" key="1">
    <citation type="submission" date="2019-10" db="EMBL/GenBank/DDBJ databases">
        <title>Complete Genome Sequence of Bradyrhizobium betae type strain PL7HG1T.</title>
        <authorList>
            <person name="Bromfield E.S.P."/>
            <person name="Cloutier S."/>
        </authorList>
    </citation>
    <scope>NUCLEOTIDE SEQUENCE [LARGE SCALE GENOMIC DNA]</scope>
    <source>
        <strain evidence="10">PL7HG1</strain>
    </source>
</reference>
<feature type="chain" id="PRO_5025016218" description="Putative aliphatic sulfonates-binding protein" evidence="7">
    <location>
        <begin position="26"/>
        <end position="316"/>
    </location>
</feature>
<protein>
    <recommendedName>
        <fullName evidence="6">Putative aliphatic sulfonates-binding protein</fullName>
    </recommendedName>
</protein>
<dbReference type="CDD" id="cd13557">
    <property type="entry name" value="PBP2_SsuA"/>
    <property type="match status" value="1"/>
</dbReference>
<dbReference type="AlphaFoldDB" id="A0A5P6P9H9"/>
<comment type="subcellular location">
    <subcellularLocation>
        <location evidence="1">Periplasm</location>
    </subcellularLocation>
</comment>
<dbReference type="NCBIfam" id="TIGR01728">
    <property type="entry name" value="SsuA_fam"/>
    <property type="match status" value="1"/>
</dbReference>
<name>A0A5P6P9H9_9BRAD</name>
<dbReference type="InterPro" id="IPR006311">
    <property type="entry name" value="TAT_signal"/>
</dbReference>
<evidence type="ECO:0000256" key="7">
    <source>
        <dbReference type="SAM" id="SignalP"/>
    </source>
</evidence>
<evidence type="ECO:0000256" key="4">
    <source>
        <dbReference type="ARBA" id="ARBA00022729"/>
    </source>
</evidence>
<dbReference type="Gene3D" id="3.40.190.10">
    <property type="entry name" value="Periplasmic binding protein-like II"/>
    <property type="match status" value="2"/>
</dbReference>
<accession>A0A5P6P9H9</accession>
<organism evidence="9 10">
    <name type="scientific">Bradyrhizobium betae</name>
    <dbReference type="NCBI Taxonomy" id="244734"/>
    <lineage>
        <taxon>Bacteria</taxon>
        <taxon>Pseudomonadati</taxon>
        <taxon>Pseudomonadota</taxon>
        <taxon>Alphaproteobacteria</taxon>
        <taxon>Hyphomicrobiales</taxon>
        <taxon>Nitrobacteraceae</taxon>
        <taxon>Bradyrhizobium</taxon>
    </lineage>
</organism>
<keyword evidence="3" id="KW-0813">Transport</keyword>
<evidence type="ECO:0000256" key="1">
    <source>
        <dbReference type="ARBA" id="ARBA00004418"/>
    </source>
</evidence>
<dbReference type="EMBL" id="CP044543">
    <property type="protein sequence ID" value="QFI74718.1"/>
    <property type="molecule type" value="Genomic_DNA"/>
</dbReference>
<evidence type="ECO:0000259" key="8">
    <source>
        <dbReference type="SMART" id="SM00062"/>
    </source>
</evidence>
<dbReference type="PANTHER" id="PTHR30024">
    <property type="entry name" value="ALIPHATIC SULFONATES-BINDING PROTEIN-RELATED"/>
    <property type="match status" value="1"/>
</dbReference>
<dbReference type="FunFam" id="3.40.190.10:FF:000050">
    <property type="entry name" value="Sulfonate ABC transporter substrate-binding protein"/>
    <property type="match status" value="1"/>
</dbReference>
<evidence type="ECO:0000313" key="10">
    <source>
        <dbReference type="Proteomes" id="UP000325641"/>
    </source>
</evidence>
<proteinExistence type="inferred from homology"/>
<dbReference type="OrthoDB" id="6522570at2"/>
<evidence type="ECO:0000313" key="9">
    <source>
        <dbReference type="EMBL" id="QFI74718.1"/>
    </source>
</evidence>
<evidence type="ECO:0000256" key="5">
    <source>
        <dbReference type="ARBA" id="ARBA00055538"/>
    </source>
</evidence>
<comment type="similarity">
    <text evidence="2">Belongs to the bacterial solute-binding protein SsuA/TauA family.</text>
</comment>
<dbReference type="Pfam" id="PF09084">
    <property type="entry name" value="NMT1"/>
    <property type="match status" value="1"/>
</dbReference>
<dbReference type="InterPro" id="IPR015168">
    <property type="entry name" value="SsuA/THI5"/>
</dbReference>
<dbReference type="PANTHER" id="PTHR30024:SF42">
    <property type="entry name" value="ALIPHATIC SULFONATES-BINDING PROTEIN-RELATED"/>
    <property type="match status" value="1"/>
</dbReference>
<dbReference type="GO" id="GO:0042597">
    <property type="term" value="C:periplasmic space"/>
    <property type="evidence" value="ECO:0007669"/>
    <property type="project" value="UniProtKB-SubCell"/>
</dbReference>
<dbReference type="InterPro" id="IPR001638">
    <property type="entry name" value="Solute-binding_3/MltF_N"/>
</dbReference>
<dbReference type="SUPFAM" id="SSF53850">
    <property type="entry name" value="Periplasmic binding protein-like II"/>
    <property type="match status" value="1"/>
</dbReference>
<dbReference type="RefSeq" id="WP_151647631.1">
    <property type="nucleotide sequence ID" value="NZ_CP044543.1"/>
</dbReference>
<dbReference type="KEGG" id="bbet:F8237_21295"/>
<keyword evidence="4 7" id="KW-0732">Signal</keyword>
<evidence type="ECO:0000256" key="3">
    <source>
        <dbReference type="ARBA" id="ARBA00022448"/>
    </source>
</evidence>
<evidence type="ECO:0000256" key="2">
    <source>
        <dbReference type="ARBA" id="ARBA00010742"/>
    </source>
</evidence>
<dbReference type="Proteomes" id="UP000325641">
    <property type="component" value="Chromosome"/>
</dbReference>
<evidence type="ECO:0000256" key="6">
    <source>
        <dbReference type="ARBA" id="ARBA00070228"/>
    </source>
</evidence>
<gene>
    <name evidence="9" type="ORF">F8237_21295</name>
</gene>
<dbReference type="NCBIfam" id="NF008588">
    <property type="entry name" value="PRK11553.1"/>
    <property type="match status" value="1"/>
</dbReference>
<dbReference type="GO" id="GO:0016020">
    <property type="term" value="C:membrane"/>
    <property type="evidence" value="ECO:0007669"/>
    <property type="project" value="InterPro"/>
</dbReference>
<dbReference type="GO" id="GO:0042626">
    <property type="term" value="F:ATPase-coupled transmembrane transporter activity"/>
    <property type="evidence" value="ECO:0007669"/>
    <property type="project" value="InterPro"/>
</dbReference>
<feature type="domain" description="Solute-binding protein family 3/N-terminal" evidence="8">
    <location>
        <begin position="31"/>
        <end position="250"/>
    </location>
</feature>
<dbReference type="SMART" id="SM00062">
    <property type="entry name" value="PBPb"/>
    <property type="match status" value="1"/>
</dbReference>
<dbReference type="PROSITE" id="PS51318">
    <property type="entry name" value="TAT"/>
    <property type="match status" value="1"/>
</dbReference>
<comment type="function">
    <text evidence="5">Part of a binding-protein-dependent transport system for aliphatic sulfonates. Putative binding protein.</text>
</comment>